<comment type="caution">
    <text evidence="1">The sequence shown here is derived from an EMBL/GenBank/DDBJ whole genome shotgun (WGS) entry which is preliminary data.</text>
</comment>
<name>A0A5D3BJW3_CUCMM</name>
<dbReference type="EMBL" id="SSTD01017244">
    <property type="protein sequence ID" value="TYK00111.1"/>
    <property type="molecule type" value="Genomic_DNA"/>
</dbReference>
<organism evidence="1 2">
    <name type="scientific">Cucumis melo var. makuwa</name>
    <name type="common">Oriental melon</name>
    <dbReference type="NCBI Taxonomy" id="1194695"/>
    <lineage>
        <taxon>Eukaryota</taxon>
        <taxon>Viridiplantae</taxon>
        <taxon>Streptophyta</taxon>
        <taxon>Embryophyta</taxon>
        <taxon>Tracheophyta</taxon>
        <taxon>Spermatophyta</taxon>
        <taxon>Magnoliopsida</taxon>
        <taxon>eudicotyledons</taxon>
        <taxon>Gunneridae</taxon>
        <taxon>Pentapetalae</taxon>
        <taxon>rosids</taxon>
        <taxon>fabids</taxon>
        <taxon>Cucurbitales</taxon>
        <taxon>Cucurbitaceae</taxon>
        <taxon>Benincaseae</taxon>
        <taxon>Cucumis</taxon>
    </lineage>
</organism>
<proteinExistence type="predicted"/>
<reference evidence="1 2" key="1">
    <citation type="submission" date="2019-08" db="EMBL/GenBank/DDBJ databases">
        <title>Draft genome sequences of two oriental melons (Cucumis melo L. var makuwa).</title>
        <authorList>
            <person name="Kwon S.-Y."/>
        </authorList>
    </citation>
    <scope>NUCLEOTIDE SEQUENCE [LARGE SCALE GENOMIC DNA]</scope>
    <source>
        <strain evidence="2">cv. Chang Bougi</strain>
        <tissue evidence="1">Leaf</tissue>
    </source>
</reference>
<dbReference type="Proteomes" id="UP000321947">
    <property type="component" value="Unassembled WGS sequence"/>
</dbReference>
<protein>
    <submittedName>
        <fullName evidence="1">Gag-pol polyprotein</fullName>
    </submittedName>
</protein>
<evidence type="ECO:0000313" key="2">
    <source>
        <dbReference type="Proteomes" id="UP000321947"/>
    </source>
</evidence>
<accession>A0A5D3BJW3</accession>
<evidence type="ECO:0000313" key="1">
    <source>
        <dbReference type="EMBL" id="TYK00111.1"/>
    </source>
</evidence>
<sequence>MKITTLEEANDVSKMKLDEMFGSLRTFELYLEEGESKRKTSIALTSVKEEVVEEPKISANEESLVESIVLLTKQVAKLKS</sequence>
<gene>
    <name evidence="1" type="ORF">E5676_scaffold596G00670</name>
</gene>
<dbReference type="AlphaFoldDB" id="A0A5D3BJW3"/>